<dbReference type="CDD" id="cd17022">
    <property type="entry name" value="T3SC_IA_SigE-like"/>
    <property type="match status" value="1"/>
</dbReference>
<dbReference type="EMBL" id="LN854557">
    <property type="protein sequence ID" value="CRL44273.1"/>
    <property type="molecule type" value="Genomic_DNA"/>
</dbReference>
<dbReference type="Proteomes" id="UP000245838">
    <property type="component" value="Chromosome sggmmb4_Chromosome"/>
</dbReference>
<organism evidence="7 8">
    <name type="scientific">Sodalis glossinidius (strain morsitans)</name>
    <dbReference type="NCBI Taxonomy" id="343509"/>
    <lineage>
        <taxon>Bacteria</taxon>
        <taxon>Pseudomonadati</taxon>
        <taxon>Pseudomonadota</taxon>
        <taxon>Gammaproteobacteria</taxon>
        <taxon>Enterobacterales</taxon>
        <taxon>Bruguierivoracaceae</taxon>
        <taxon>Sodalis</taxon>
    </lineage>
</organism>
<dbReference type="RefSeq" id="WP_243466169.1">
    <property type="nucleotide sequence ID" value="NC_007712.1"/>
</dbReference>
<keyword evidence="3 6" id="KW-0963">Cytoplasm</keyword>
<dbReference type="Pfam" id="PF07824">
    <property type="entry name" value="Chaperone_III"/>
    <property type="match status" value="1"/>
</dbReference>
<dbReference type="Gene3D" id="3.30.1460.10">
    <property type="match status" value="1"/>
</dbReference>
<keyword evidence="4" id="KW-0843">Virulence</keyword>
<evidence type="ECO:0000256" key="4">
    <source>
        <dbReference type="ARBA" id="ARBA00023026"/>
    </source>
</evidence>
<evidence type="ECO:0000256" key="1">
    <source>
        <dbReference type="ARBA" id="ARBA00004496"/>
    </source>
</evidence>
<proteinExistence type="inferred from homology"/>
<dbReference type="PIRSF" id="PIRSF034754">
    <property type="entry name" value="T3SS_chaperone"/>
    <property type="match status" value="1"/>
</dbReference>
<comment type="similarity">
    <text evidence="2 6">Belongs to the IpgE/SigE chaperone family.</text>
</comment>
<evidence type="ECO:0000256" key="3">
    <source>
        <dbReference type="ARBA" id="ARBA00022490"/>
    </source>
</evidence>
<reference evidence="7 8" key="1">
    <citation type="submission" date="2015-05" db="EMBL/GenBank/DDBJ databases">
        <authorList>
            <person name="Goodhead I."/>
        </authorList>
    </citation>
    <scope>NUCLEOTIDE SEQUENCE [LARGE SCALE GENOMIC DNA]</scope>
    <source>
        <strain evidence="8">morsitans</strain>
    </source>
</reference>
<evidence type="ECO:0000256" key="5">
    <source>
        <dbReference type="ARBA" id="ARBA00023186"/>
    </source>
</evidence>
<accession>A0A193QGK2</accession>
<gene>
    <name evidence="7" type="primary">sigE</name>
    <name evidence="7" type="ORF">SGGMMB4_01291</name>
</gene>
<keyword evidence="5 6" id="KW-0143">Chaperone</keyword>
<sequence length="124" mass="13809">MISREENINFNSVLCLYEALGLDPLHEPAVLINDDLEIYFDEAFEGLEMSCPLIVLPDNSERLQTILSINYASPVTLAVDAERSVLLALYRLPAQSSEEEMLAGLSLFVESVEQLLQEPALRPA</sequence>
<dbReference type="GO" id="GO:0005737">
    <property type="term" value="C:cytoplasm"/>
    <property type="evidence" value="ECO:0007669"/>
    <property type="project" value="UniProtKB-SubCell"/>
</dbReference>
<evidence type="ECO:0000256" key="2">
    <source>
        <dbReference type="ARBA" id="ARBA00010921"/>
    </source>
</evidence>
<evidence type="ECO:0000313" key="8">
    <source>
        <dbReference type="Proteomes" id="UP000245838"/>
    </source>
</evidence>
<evidence type="ECO:0000313" key="7">
    <source>
        <dbReference type="EMBL" id="CRL44273.1"/>
    </source>
</evidence>
<comment type="subcellular location">
    <subcellularLocation>
        <location evidence="1 6">Cytoplasm</location>
    </subcellularLocation>
</comment>
<dbReference type="NCBIfam" id="NF011749">
    <property type="entry name" value="PRK15202.1"/>
    <property type="match status" value="1"/>
</dbReference>
<protein>
    <recommendedName>
        <fullName evidence="6">Chaperone protein</fullName>
    </recommendedName>
</protein>
<dbReference type="SUPFAM" id="SSF69635">
    <property type="entry name" value="Type III secretory system chaperone-like"/>
    <property type="match status" value="1"/>
</dbReference>
<dbReference type="AlphaFoldDB" id="A0A193QGK2"/>
<dbReference type="InterPro" id="IPR013095">
    <property type="entry name" value="T3SS_chaperone"/>
</dbReference>
<name>A0A193QGK2_SODGM</name>
<evidence type="ECO:0000256" key="6">
    <source>
        <dbReference type="PIRNR" id="PIRNR034754"/>
    </source>
</evidence>